<reference evidence="1" key="1">
    <citation type="journal article" date="2021" name="Microb. Physiol.">
        <title>Proteogenomic Insights into the Physiology of Marine, Sulfate-Reducing, Filamentous Desulfonema limicola and Desulfonema magnum.</title>
        <authorList>
            <person name="Schnaars V."/>
            <person name="Wohlbrand L."/>
            <person name="Scheve S."/>
            <person name="Hinrichs C."/>
            <person name="Reinhardt R."/>
            <person name="Rabus R."/>
        </authorList>
    </citation>
    <scope>NUCLEOTIDE SEQUENCE</scope>
    <source>
        <strain evidence="1">4be13</strain>
    </source>
</reference>
<dbReference type="KEGG" id="dmm:dnm_040160"/>
<evidence type="ECO:0000313" key="1">
    <source>
        <dbReference type="EMBL" id="QTA87976.1"/>
    </source>
</evidence>
<proteinExistence type="predicted"/>
<accession>A0A975BM11</accession>
<keyword evidence="2" id="KW-1185">Reference proteome</keyword>
<evidence type="ECO:0000313" key="2">
    <source>
        <dbReference type="Proteomes" id="UP000663722"/>
    </source>
</evidence>
<dbReference type="Proteomes" id="UP000663722">
    <property type="component" value="Chromosome"/>
</dbReference>
<name>A0A975BM11_9BACT</name>
<organism evidence="1 2">
    <name type="scientific">Desulfonema magnum</name>
    <dbReference type="NCBI Taxonomy" id="45655"/>
    <lineage>
        <taxon>Bacteria</taxon>
        <taxon>Pseudomonadati</taxon>
        <taxon>Thermodesulfobacteriota</taxon>
        <taxon>Desulfobacteria</taxon>
        <taxon>Desulfobacterales</taxon>
        <taxon>Desulfococcaceae</taxon>
        <taxon>Desulfonema</taxon>
    </lineage>
</organism>
<dbReference type="EMBL" id="CP061800">
    <property type="protein sequence ID" value="QTA87976.1"/>
    <property type="molecule type" value="Genomic_DNA"/>
</dbReference>
<dbReference type="AlphaFoldDB" id="A0A975BM11"/>
<protein>
    <submittedName>
        <fullName evidence="1">Uncharacterized protein</fullName>
    </submittedName>
</protein>
<sequence length="40" mass="4641">MRLKDVMHPVIQPQNKDNTVDLRSGEFLRSAKNAFSQLQK</sequence>
<gene>
    <name evidence="1" type="ORF">dnm_040160</name>
</gene>